<dbReference type="PANTHER" id="PTHR45912">
    <property type="entry name" value="CILIA- AND FLAGELLA-ASSOCIATED PROTEIN 47"/>
    <property type="match status" value="1"/>
</dbReference>
<feature type="compositionally biased region" description="Polar residues" evidence="1">
    <location>
        <begin position="656"/>
        <end position="683"/>
    </location>
</feature>
<proteinExistence type="predicted"/>
<dbReference type="EMBL" id="JAAKFY010000005">
    <property type="protein sequence ID" value="KAF3857326.1"/>
    <property type="molecule type" value="Genomic_DNA"/>
</dbReference>
<gene>
    <name evidence="2" type="ORF">F7725_009185</name>
</gene>
<protein>
    <submittedName>
        <fullName evidence="2">Uncharacterized protein</fullName>
    </submittedName>
</protein>
<comment type="caution">
    <text evidence="2">The sequence shown here is derived from an EMBL/GenBank/DDBJ whole genome shotgun (WGS) entry which is preliminary data.</text>
</comment>
<dbReference type="GO" id="GO:0005929">
    <property type="term" value="C:cilium"/>
    <property type="evidence" value="ECO:0007669"/>
    <property type="project" value="TreeGrafter"/>
</dbReference>
<evidence type="ECO:0000313" key="3">
    <source>
        <dbReference type="Proteomes" id="UP000518266"/>
    </source>
</evidence>
<organism evidence="2 3">
    <name type="scientific">Dissostichus mawsoni</name>
    <name type="common">Antarctic cod</name>
    <dbReference type="NCBI Taxonomy" id="36200"/>
    <lineage>
        <taxon>Eukaryota</taxon>
        <taxon>Metazoa</taxon>
        <taxon>Chordata</taxon>
        <taxon>Craniata</taxon>
        <taxon>Vertebrata</taxon>
        <taxon>Euteleostomi</taxon>
        <taxon>Actinopterygii</taxon>
        <taxon>Neopterygii</taxon>
        <taxon>Teleostei</taxon>
        <taxon>Neoteleostei</taxon>
        <taxon>Acanthomorphata</taxon>
        <taxon>Eupercaria</taxon>
        <taxon>Perciformes</taxon>
        <taxon>Notothenioidei</taxon>
        <taxon>Nototheniidae</taxon>
        <taxon>Dissostichus</taxon>
    </lineage>
</organism>
<evidence type="ECO:0000313" key="2">
    <source>
        <dbReference type="EMBL" id="KAF3857326.1"/>
    </source>
</evidence>
<dbReference type="GO" id="GO:0007288">
    <property type="term" value="P:sperm axoneme assembly"/>
    <property type="evidence" value="ECO:0007669"/>
    <property type="project" value="TreeGrafter"/>
</dbReference>
<dbReference type="OrthoDB" id="8904011at2759"/>
<dbReference type="InterPro" id="IPR013783">
    <property type="entry name" value="Ig-like_fold"/>
</dbReference>
<dbReference type="PANTHER" id="PTHR45912:SF3">
    <property type="entry name" value="CILIA- AND FLAGELLA-ASSOCIATED PROTEIN 47"/>
    <property type="match status" value="1"/>
</dbReference>
<sequence>MAGSCVRVDPRCVEFNDVKVGQIYKTTVTATNVGKASTKIRFEKPGLKLFKFTASTLAKVVAPGLSVSGLLEFTPEEEEEEIRDCLLIHIDDVETITIPLMWFPRVFSFQMDSVLDFGCIAASSRLISKQHQITNQGSAPGVFQVQYSGDASVKLSPCSGVIAAGATQWLKVELRTDRPRHIDEKAMVKLENCSAVVLNIKAEVVEQHLEVFDRKGNPLSCLWFGPVYFGTSHVENVVLRNNAPEACDWVCLLQDTAAGIEVGTDLQKSTDAALLERMQKSSSANRDVSQVLVCVPKQGRLGPYGKTTVAVCFSPQCKRREEKKLDYWASRQDYCLFLLFESLGSRYGFVHHDGKSSVELAVTGSGLPVCLVPSPSHRYDFLTCVLGQSVDLLCVLQNLCPQLPVNFRFQKLAHFSTKPSSGTIAPGQCQDVVLSFTARQQGSFQVCQKLDVLGPAVQREGITADSVHELGLHSFHTITLNLSAVCCNETTHPVPQLNPGITPAVTNPTGSLAHVRSSVLARCREMVPHAVLSAGKTLLHEHRRQRSQNTGAEEFLAFPNDRAMSIRPASAHQQYRTIFTGVHRYSYVDTNYAFTDEEEKQRQRQRQIYRDFIVQLRHTRLQKQKERQLEKGVEDVDICIVPSQGLDPPSVRCSDLESSNISETKPNYRQASSAAKHSSNQDMTSITRQVNSQAMSAVPSTSQEVADCNRTLTAQELYQKLDLVNHLPVFVWVQLEVDCPELQGSSPLSYVLPPNSLTTLPLTFQSTKLGHFYRPVSYSVNQQQPGQILVQAQVVPLALELSTTLLVLRPSHTLLAGSGYRSSVTVRNQRNQAAEFTWRPVVTESGILFSIRPATGTIEPYRELDCEVVWHPSFSSPSKGDFDLCVHEGNTQRLHCVAKVLDVCPLPGLELSPSEGVVPCGGQAALKINLNPDSVIRFDTRLKSHFHFYGVYAGSQRSIPFTLTNQSSASAQVTFDLAEYTDFSVSFPQPSASAEKEPGVSVVELHGNQTVDCSLVFSPTQAAGYDFDLPLMVNGVRWPTASLSPLPTPSSSSTSSLSDGSRKHVVKPLPQSVTMATQRSLRIQATVLCAPLEMSPSSLEFEVDPLATQFDAITKTVELKAVCEESVFWRRCVGKHVNWWFDCGTKAVPTEQRRDGELCLVCPSSGSLRPGQSICLTVSIHPEAITTGSGRVTKLSLPLYLEEEGGRG</sequence>
<name>A0A7J5Z6P4_DISMA</name>
<reference evidence="2 3" key="1">
    <citation type="submission" date="2020-03" db="EMBL/GenBank/DDBJ databases">
        <title>Dissostichus mawsoni Genome sequencing and assembly.</title>
        <authorList>
            <person name="Park H."/>
        </authorList>
    </citation>
    <scope>NUCLEOTIDE SEQUENCE [LARGE SCALE GENOMIC DNA]</scope>
    <source>
        <strain evidence="2">DM0001</strain>
        <tissue evidence="2">Muscle</tissue>
    </source>
</reference>
<feature type="region of interest" description="Disordered" evidence="1">
    <location>
        <begin position="650"/>
        <end position="683"/>
    </location>
</feature>
<dbReference type="Proteomes" id="UP000518266">
    <property type="component" value="Unassembled WGS sequence"/>
</dbReference>
<keyword evidence="3" id="KW-1185">Reference proteome</keyword>
<feature type="region of interest" description="Disordered" evidence="1">
    <location>
        <begin position="1044"/>
        <end position="1063"/>
    </location>
</feature>
<dbReference type="AlphaFoldDB" id="A0A7J5Z6P4"/>
<evidence type="ECO:0000256" key="1">
    <source>
        <dbReference type="SAM" id="MobiDB-lite"/>
    </source>
</evidence>
<feature type="compositionally biased region" description="Low complexity" evidence="1">
    <location>
        <begin position="1044"/>
        <end position="1058"/>
    </location>
</feature>
<dbReference type="Gene3D" id="2.60.40.10">
    <property type="entry name" value="Immunoglobulins"/>
    <property type="match status" value="5"/>
</dbReference>
<accession>A0A7J5Z6P4</accession>